<accession>A0A2N5VPI9</accession>
<sequence>MNANNKSPKLNGTQLQQRFNTYKARYQKAKDFKNHTGAGILESGGFELLAQKLDAMCPFYSWMDGLFGLKANVTPMAVYDTAKDGLVNEVEIVDFNLILDNDKNAQLDNDSDGSSTQMMESQCKDTPRRRRISRAIQSSESQSNCASDVDEAMDSSQDLSLRLDSSKKSAANFGKTANLDINLNNLANAQSNSHSSQSTSQASQSMSQSSQLRRELS</sequence>
<feature type="compositionally biased region" description="Polar residues" evidence="1">
    <location>
        <begin position="106"/>
        <end position="120"/>
    </location>
</feature>
<dbReference type="EMBL" id="PGCI01000003">
    <property type="protein sequence ID" value="PLW51923.1"/>
    <property type="molecule type" value="Genomic_DNA"/>
</dbReference>
<comment type="caution">
    <text evidence="2">The sequence shown here is derived from an EMBL/GenBank/DDBJ whole genome shotgun (WGS) entry which is preliminary data.</text>
</comment>
<protein>
    <submittedName>
        <fullName evidence="2">Uncharacterized protein</fullName>
    </submittedName>
</protein>
<dbReference type="AlphaFoldDB" id="A0A2N5VPI9"/>
<dbReference type="PANTHER" id="PTHR33246">
    <property type="entry name" value="CCHC-TYPE DOMAIN-CONTAINING PROTEIN"/>
    <property type="match status" value="1"/>
</dbReference>
<feature type="region of interest" description="Disordered" evidence="1">
    <location>
        <begin position="106"/>
        <end position="151"/>
    </location>
</feature>
<reference evidence="2 3" key="1">
    <citation type="submission" date="2017-11" db="EMBL/GenBank/DDBJ databases">
        <title>De novo assembly and phasing of dikaryotic genomes from two isolates of Puccinia coronata f. sp. avenae, the causal agent of oat crown rust.</title>
        <authorList>
            <person name="Miller M.E."/>
            <person name="Zhang Y."/>
            <person name="Omidvar V."/>
            <person name="Sperschneider J."/>
            <person name="Schwessinger B."/>
            <person name="Raley C."/>
            <person name="Palmer J.M."/>
            <person name="Garnica D."/>
            <person name="Upadhyaya N."/>
            <person name="Rathjen J."/>
            <person name="Taylor J.M."/>
            <person name="Park R.F."/>
            <person name="Dodds P.N."/>
            <person name="Hirsch C.D."/>
            <person name="Kianian S.F."/>
            <person name="Figueroa M."/>
        </authorList>
    </citation>
    <scope>NUCLEOTIDE SEQUENCE [LARGE SCALE GENOMIC DNA]</scope>
    <source>
        <strain evidence="2">12SD80</strain>
    </source>
</reference>
<dbReference type="PANTHER" id="PTHR33246:SF51">
    <property type="entry name" value="MYB_SANT-LIKE DOMAIN-CONTAINING PROTEIN"/>
    <property type="match status" value="1"/>
</dbReference>
<feature type="region of interest" description="Disordered" evidence="1">
    <location>
        <begin position="187"/>
        <end position="217"/>
    </location>
</feature>
<feature type="compositionally biased region" description="Low complexity" evidence="1">
    <location>
        <begin position="134"/>
        <end position="143"/>
    </location>
</feature>
<organism evidence="2 3">
    <name type="scientific">Puccinia coronata f. sp. avenae</name>
    <dbReference type="NCBI Taxonomy" id="200324"/>
    <lineage>
        <taxon>Eukaryota</taxon>
        <taxon>Fungi</taxon>
        <taxon>Dikarya</taxon>
        <taxon>Basidiomycota</taxon>
        <taxon>Pucciniomycotina</taxon>
        <taxon>Pucciniomycetes</taxon>
        <taxon>Pucciniales</taxon>
        <taxon>Pucciniaceae</taxon>
        <taxon>Puccinia</taxon>
    </lineage>
</organism>
<evidence type="ECO:0000256" key="1">
    <source>
        <dbReference type="SAM" id="MobiDB-lite"/>
    </source>
</evidence>
<proteinExistence type="predicted"/>
<evidence type="ECO:0000313" key="2">
    <source>
        <dbReference type="EMBL" id="PLW51923.1"/>
    </source>
</evidence>
<evidence type="ECO:0000313" key="3">
    <source>
        <dbReference type="Proteomes" id="UP000235392"/>
    </source>
</evidence>
<dbReference type="Proteomes" id="UP000235392">
    <property type="component" value="Unassembled WGS sequence"/>
</dbReference>
<name>A0A2N5VPI9_9BASI</name>
<feature type="compositionally biased region" description="Low complexity" evidence="1">
    <location>
        <begin position="187"/>
        <end position="211"/>
    </location>
</feature>
<gene>
    <name evidence="2" type="ORF">PCASD_00850</name>
</gene>